<keyword evidence="4 6" id="KW-1133">Transmembrane helix</keyword>
<keyword evidence="10" id="KW-1185">Reference proteome</keyword>
<keyword evidence="3 6" id="KW-0812">Transmembrane</keyword>
<feature type="domain" description="MacB-like periplasmic core" evidence="8">
    <location>
        <begin position="440"/>
        <end position="609"/>
    </location>
</feature>
<protein>
    <submittedName>
        <fullName evidence="9">ABC transporter permease</fullName>
    </submittedName>
</protein>
<feature type="transmembrane region" description="Helical" evidence="6">
    <location>
        <begin position="764"/>
        <end position="786"/>
    </location>
</feature>
<evidence type="ECO:0000313" key="10">
    <source>
        <dbReference type="Proteomes" id="UP001230496"/>
    </source>
</evidence>
<evidence type="ECO:0000256" key="5">
    <source>
        <dbReference type="ARBA" id="ARBA00023136"/>
    </source>
</evidence>
<feature type="transmembrane region" description="Helical" evidence="6">
    <location>
        <begin position="21"/>
        <end position="41"/>
    </location>
</feature>
<dbReference type="PANTHER" id="PTHR30572">
    <property type="entry name" value="MEMBRANE COMPONENT OF TRANSPORTER-RELATED"/>
    <property type="match status" value="1"/>
</dbReference>
<gene>
    <name evidence="9" type="ORF">QYS49_35235</name>
</gene>
<feature type="domain" description="MacB-like periplasmic core" evidence="8">
    <location>
        <begin position="20"/>
        <end position="244"/>
    </location>
</feature>
<dbReference type="KEGG" id="msaa:QYS49_35235"/>
<dbReference type="RefSeq" id="WP_308351426.1">
    <property type="nucleotide sequence ID" value="NZ_CP129971.1"/>
</dbReference>
<feature type="transmembrane region" description="Helical" evidence="6">
    <location>
        <begin position="732"/>
        <end position="752"/>
    </location>
</feature>
<feature type="transmembrane region" description="Helical" evidence="6">
    <location>
        <begin position="346"/>
        <end position="368"/>
    </location>
</feature>
<proteinExistence type="predicted"/>
<evidence type="ECO:0000259" key="8">
    <source>
        <dbReference type="Pfam" id="PF12704"/>
    </source>
</evidence>
<evidence type="ECO:0000259" key="7">
    <source>
        <dbReference type="Pfam" id="PF02687"/>
    </source>
</evidence>
<evidence type="ECO:0000256" key="6">
    <source>
        <dbReference type="SAM" id="Phobius"/>
    </source>
</evidence>
<dbReference type="AlphaFoldDB" id="A0AA51ND80"/>
<feature type="transmembrane region" description="Helical" evidence="6">
    <location>
        <begin position="293"/>
        <end position="312"/>
    </location>
</feature>
<evidence type="ECO:0000256" key="1">
    <source>
        <dbReference type="ARBA" id="ARBA00004651"/>
    </source>
</evidence>
<evidence type="ECO:0000256" key="2">
    <source>
        <dbReference type="ARBA" id="ARBA00022475"/>
    </source>
</evidence>
<dbReference type="Pfam" id="PF12704">
    <property type="entry name" value="MacB_PCD"/>
    <property type="match status" value="2"/>
</dbReference>
<evidence type="ECO:0000313" key="9">
    <source>
        <dbReference type="EMBL" id="WMN12995.1"/>
    </source>
</evidence>
<dbReference type="Proteomes" id="UP001230496">
    <property type="component" value="Chromosome"/>
</dbReference>
<dbReference type="GO" id="GO:0005886">
    <property type="term" value="C:plasma membrane"/>
    <property type="evidence" value="ECO:0007669"/>
    <property type="project" value="UniProtKB-SubCell"/>
</dbReference>
<dbReference type="InterPro" id="IPR050250">
    <property type="entry name" value="Macrolide_Exporter_MacB"/>
</dbReference>
<keyword evidence="5 6" id="KW-0472">Membrane</keyword>
<accession>A0AA51ND80</accession>
<evidence type="ECO:0000256" key="3">
    <source>
        <dbReference type="ARBA" id="ARBA00022692"/>
    </source>
</evidence>
<dbReference type="Pfam" id="PF02687">
    <property type="entry name" value="FtsX"/>
    <property type="match status" value="2"/>
</dbReference>
<name>A0AA51ND80_9BACT</name>
<organism evidence="9 10">
    <name type="scientific">Marivirga salinarum</name>
    <dbReference type="NCBI Taxonomy" id="3059078"/>
    <lineage>
        <taxon>Bacteria</taxon>
        <taxon>Pseudomonadati</taxon>
        <taxon>Bacteroidota</taxon>
        <taxon>Cytophagia</taxon>
        <taxon>Cytophagales</taxon>
        <taxon>Marivirgaceae</taxon>
        <taxon>Marivirga</taxon>
    </lineage>
</organism>
<feature type="transmembrane region" description="Helical" evidence="6">
    <location>
        <begin position="432"/>
        <end position="453"/>
    </location>
</feature>
<comment type="subcellular location">
    <subcellularLocation>
        <location evidence="1">Cell membrane</location>
        <topology evidence="1">Multi-pass membrane protein</topology>
    </subcellularLocation>
</comment>
<dbReference type="GO" id="GO:0022857">
    <property type="term" value="F:transmembrane transporter activity"/>
    <property type="evidence" value="ECO:0007669"/>
    <property type="project" value="TreeGrafter"/>
</dbReference>
<dbReference type="InterPro" id="IPR025857">
    <property type="entry name" value="MacB_PCD"/>
</dbReference>
<keyword evidence="2" id="KW-1003">Cell membrane</keyword>
<reference evidence="9 10" key="1">
    <citation type="submission" date="2023-08" db="EMBL/GenBank/DDBJ databases">
        <title>Comparative genomics and taxonomic characterization of three novel marine species of genus Marivirga.</title>
        <authorList>
            <person name="Muhammad N."/>
            <person name="Kim S.-G."/>
        </authorList>
    </citation>
    <scope>NUCLEOTIDE SEQUENCE [LARGE SCALE GENOMIC DNA]</scope>
    <source>
        <strain evidence="9 10">BDSF4-3</strain>
    </source>
</reference>
<feature type="domain" description="ABC3 transporter permease C-terminal" evidence="7">
    <location>
        <begin position="683"/>
        <end position="796"/>
    </location>
</feature>
<sequence length="803" mass="90250">MLLNYIKIFFRQLFKNKAYSLINIGGLSIGIAAVLLIMSYVQFEQSYDTDLSDADQIYRLNLSSTSGDQISEHSARTAPAMGQLALDEVPAVEAFSRVVIMGEVIAGLDEEFIREEHIFLTDAQYFEFFDLNIKQGDLDKMNSPLKAMLSEATALNIYGKDDPTGKVLEINSTNFDGTVEFEVAGVFESTPMNRHLRPQILISYATLHHFIGKQVDQSFDWQNMYTYLKVNENANIIEAQLQLNNALQTRHGEALKAADSEWELDLQSVEQIHTTTQYVGEYNTGIDGSKLKYFIWIAAFVLLMVYLNSINITNARALNRAKEIGVRKVSGGNKNQLFIQFMLESLFINLIAVSIAAVIIAISGNFIVEGLNLNLPESTFTFNQLYPALFFLWIFGTLISGIYPATVLTSFSPSVVLKGRLTIKLKNTFARPLLVSQLVFCLVILSGILTVYYQLNHMREQELGITLNDKLVVRSPMLFVEGSGNYQEQMNNALTKIQGIKSVAAANEIPGNEVYWRTDNVHLEGGDKSGAMYSILNVGQNYFETFKIQLKAGRYFNSTLESGSEAIINEKAMANLGIDKPENAIGEQLFSNGNAVSIVGVIDNYRQQGVNNQISPMVLNYSSGDLNYYILDYNQAEVEKILPQVAASFNKLFPTSPFEYYFLDEHFDKQYKSELQFVKLFSIAAIIAIIVAVMGIVGVTTQLIIQRNKEISIRKIMGASFTDVLALVSREYLVWLSICFTVGIPLSYYLFSNWLDNFLIRIELGWWFFAIPVLLITIIFIGSTLFQTIKAAWVNPAETLKNE</sequence>
<dbReference type="PANTHER" id="PTHR30572:SF18">
    <property type="entry name" value="ABC-TYPE MACROLIDE FAMILY EXPORT SYSTEM PERMEASE COMPONENT 2"/>
    <property type="match status" value="1"/>
</dbReference>
<feature type="transmembrane region" description="Helical" evidence="6">
    <location>
        <begin position="388"/>
        <end position="411"/>
    </location>
</feature>
<feature type="transmembrane region" description="Helical" evidence="6">
    <location>
        <begin position="680"/>
        <end position="705"/>
    </location>
</feature>
<evidence type="ECO:0000256" key="4">
    <source>
        <dbReference type="ARBA" id="ARBA00022989"/>
    </source>
</evidence>
<dbReference type="EMBL" id="CP129971">
    <property type="protein sequence ID" value="WMN12995.1"/>
    <property type="molecule type" value="Genomic_DNA"/>
</dbReference>
<feature type="domain" description="ABC3 transporter permease C-terminal" evidence="7">
    <location>
        <begin position="297"/>
        <end position="414"/>
    </location>
</feature>
<dbReference type="InterPro" id="IPR003838">
    <property type="entry name" value="ABC3_permease_C"/>
</dbReference>